<gene>
    <name evidence="1" type="ORF">RU92_GL001227</name>
</gene>
<name>A0A2A5SPF1_LACLC</name>
<dbReference type="EMBL" id="JXKC01000019">
    <property type="protein sequence ID" value="PCS15756.1"/>
    <property type="molecule type" value="Genomic_DNA"/>
</dbReference>
<reference evidence="1 2" key="1">
    <citation type="submission" date="2014-12" db="EMBL/GenBank/DDBJ databases">
        <title>Draft genome sequences of 10 type strains of Lactococcus.</title>
        <authorList>
            <person name="Sun Z."/>
            <person name="Zhong Z."/>
            <person name="Liu W."/>
            <person name="Zhang W."/>
            <person name="Zhang H."/>
        </authorList>
    </citation>
    <scope>NUCLEOTIDE SEQUENCE [LARGE SCALE GENOMIC DNA]</scope>
    <source>
        <strain evidence="1 2">DSM 21502</strain>
    </source>
</reference>
<comment type="caution">
    <text evidence="1">The sequence shown here is derived from an EMBL/GenBank/DDBJ whole genome shotgun (WGS) entry which is preliminary data.</text>
</comment>
<evidence type="ECO:0000313" key="2">
    <source>
        <dbReference type="Proteomes" id="UP000218711"/>
    </source>
</evidence>
<proteinExistence type="predicted"/>
<accession>A0A2A5SPF1</accession>
<dbReference type="Proteomes" id="UP000218711">
    <property type="component" value="Unassembled WGS sequence"/>
</dbReference>
<dbReference type="RefSeq" id="WP_011835258.1">
    <property type="nucleotide sequence ID" value="NZ_JXKC01000019.1"/>
</dbReference>
<protein>
    <submittedName>
        <fullName evidence="1">Uncharacterized protein</fullName>
    </submittedName>
</protein>
<evidence type="ECO:0000313" key="1">
    <source>
        <dbReference type="EMBL" id="PCS15756.1"/>
    </source>
</evidence>
<sequence length="132" mass="15133">MPGYNRPTLKRGEYKNFELGRHSAVIKKVKLAKTTTDKDKFTIIVKGKEGESGIYNLVFGTDFSETNLNYILASIEDNGYEIPMLDFDYNEPTAKFLEGKSVYIRVTLTDWGEEEKPGVTEFLNEEEFEAEE</sequence>
<organism evidence="1 2">
    <name type="scientific">Lactococcus cremoris subsp. tructae</name>
    <dbReference type="NCBI Taxonomy" id="542833"/>
    <lineage>
        <taxon>Bacteria</taxon>
        <taxon>Bacillati</taxon>
        <taxon>Bacillota</taxon>
        <taxon>Bacilli</taxon>
        <taxon>Lactobacillales</taxon>
        <taxon>Streptococcaceae</taxon>
        <taxon>Lactococcus</taxon>
    </lineage>
</organism>
<dbReference type="AlphaFoldDB" id="A0A2A5SPF1"/>